<dbReference type="RefSeq" id="WP_200592941.1">
    <property type="nucleotide sequence ID" value="NZ_JAEPBG010000006.1"/>
</dbReference>
<proteinExistence type="predicted"/>
<comment type="caution">
    <text evidence="1">The sequence shown here is derived from an EMBL/GenBank/DDBJ whole genome shotgun (WGS) entry which is preliminary data.</text>
</comment>
<gene>
    <name evidence="1" type="ORF">JJB74_15300</name>
</gene>
<accession>A0A934W270</accession>
<organism evidence="1 2">
    <name type="scientific">Noviherbaspirillum pedocola</name>
    <dbReference type="NCBI Taxonomy" id="2801341"/>
    <lineage>
        <taxon>Bacteria</taxon>
        <taxon>Pseudomonadati</taxon>
        <taxon>Pseudomonadota</taxon>
        <taxon>Betaproteobacteria</taxon>
        <taxon>Burkholderiales</taxon>
        <taxon>Oxalobacteraceae</taxon>
        <taxon>Noviherbaspirillum</taxon>
    </lineage>
</organism>
<reference evidence="1" key="1">
    <citation type="submission" date="2021-01" db="EMBL/GenBank/DDBJ databases">
        <title>Genome sequence of strain Noviherbaspirillum sp. DKR-6.</title>
        <authorList>
            <person name="Chaudhary D.K."/>
        </authorList>
    </citation>
    <scope>NUCLEOTIDE SEQUENCE</scope>
    <source>
        <strain evidence="1">DKR-6</strain>
    </source>
</reference>
<name>A0A934W270_9BURK</name>
<evidence type="ECO:0000313" key="2">
    <source>
        <dbReference type="Proteomes" id="UP000622890"/>
    </source>
</evidence>
<dbReference type="Proteomes" id="UP000622890">
    <property type="component" value="Unassembled WGS sequence"/>
</dbReference>
<dbReference type="AlphaFoldDB" id="A0A934W270"/>
<dbReference type="EMBL" id="JAEPBG010000006">
    <property type="protein sequence ID" value="MBK4735986.1"/>
    <property type="molecule type" value="Genomic_DNA"/>
</dbReference>
<evidence type="ECO:0000313" key="1">
    <source>
        <dbReference type="EMBL" id="MBK4735986.1"/>
    </source>
</evidence>
<protein>
    <submittedName>
        <fullName evidence="1">Uncharacterized protein</fullName>
    </submittedName>
</protein>
<sequence length="176" mass="19115">MTNNITALLAQVAALAAYARSNGYTDAGTSPPDGLETKLHEAFADLEKRNSTLQASIAAGKALLVAEMDRGNQRTELAMQLRDELAQVRESAPKSIKPIQESWTMFDENQDGNAKTPGFQRSGFELVLLAEAYATQICADSRFTPRKVYIVDATDLDPSHVDTSATYKVPDTATAF</sequence>
<keyword evidence="2" id="KW-1185">Reference proteome</keyword>